<dbReference type="Pfam" id="PF17667">
    <property type="entry name" value="Pkinase_fungal"/>
    <property type="match status" value="1"/>
</dbReference>
<evidence type="ECO:0000313" key="2">
    <source>
        <dbReference type="EMBL" id="KIK34552.1"/>
    </source>
</evidence>
<feature type="non-terminal residue" evidence="2">
    <location>
        <position position="1"/>
    </location>
</feature>
<reference evidence="3" key="2">
    <citation type="submission" date="2015-01" db="EMBL/GenBank/DDBJ databases">
        <title>Evolutionary Origins and Diversification of the Mycorrhizal Mutualists.</title>
        <authorList>
            <consortium name="DOE Joint Genome Institute"/>
            <consortium name="Mycorrhizal Genomics Consortium"/>
            <person name="Kohler A."/>
            <person name="Kuo A."/>
            <person name="Nagy L.G."/>
            <person name="Floudas D."/>
            <person name="Copeland A."/>
            <person name="Barry K.W."/>
            <person name="Cichocki N."/>
            <person name="Veneault-Fourrey C."/>
            <person name="LaButti K."/>
            <person name="Lindquist E.A."/>
            <person name="Lipzen A."/>
            <person name="Lundell T."/>
            <person name="Morin E."/>
            <person name="Murat C."/>
            <person name="Riley R."/>
            <person name="Ohm R."/>
            <person name="Sun H."/>
            <person name="Tunlid A."/>
            <person name="Henrissat B."/>
            <person name="Grigoriev I.V."/>
            <person name="Hibbett D.S."/>
            <person name="Martin F."/>
        </authorList>
    </citation>
    <scope>NUCLEOTIDE SEQUENCE [LARGE SCALE GENOMIC DNA]</scope>
    <source>
        <strain evidence="3">UH-Slu-Lm8-n1</strain>
    </source>
</reference>
<evidence type="ECO:0000259" key="1">
    <source>
        <dbReference type="Pfam" id="PF17667"/>
    </source>
</evidence>
<gene>
    <name evidence="2" type="ORF">CY34DRAFT_44265</name>
</gene>
<sequence>IPLFKGATTKGYLMMREQPWRRFVILFSIASNNLRAHYMDRSGLIITRPISIIKNPTRLVDMLNTMSLANSKAHGMDPTMHM</sequence>
<dbReference type="OrthoDB" id="2636366at2759"/>
<name>A0A0D0AJY0_9AGAM</name>
<organism evidence="2 3">
    <name type="scientific">Suillus luteus UH-Slu-Lm8-n1</name>
    <dbReference type="NCBI Taxonomy" id="930992"/>
    <lineage>
        <taxon>Eukaryota</taxon>
        <taxon>Fungi</taxon>
        <taxon>Dikarya</taxon>
        <taxon>Basidiomycota</taxon>
        <taxon>Agaricomycotina</taxon>
        <taxon>Agaricomycetes</taxon>
        <taxon>Agaricomycetidae</taxon>
        <taxon>Boletales</taxon>
        <taxon>Suillineae</taxon>
        <taxon>Suillaceae</taxon>
        <taxon>Suillus</taxon>
    </lineage>
</organism>
<dbReference type="HOGENOM" id="CLU_183430_0_0_1"/>
<dbReference type="AlphaFoldDB" id="A0A0D0AJY0"/>
<keyword evidence="3" id="KW-1185">Reference proteome</keyword>
<reference evidence="2 3" key="1">
    <citation type="submission" date="2014-04" db="EMBL/GenBank/DDBJ databases">
        <authorList>
            <consortium name="DOE Joint Genome Institute"/>
            <person name="Kuo A."/>
            <person name="Ruytinx J."/>
            <person name="Rineau F."/>
            <person name="Colpaert J."/>
            <person name="Kohler A."/>
            <person name="Nagy L.G."/>
            <person name="Floudas D."/>
            <person name="Copeland A."/>
            <person name="Barry K.W."/>
            <person name="Cichocki N."/>
            <person name="Veneault-Fourrey C."/>
            <person name="LaButti K."/>
            <person name="Lindquist E.A."/>
            <person name="Lipzen A."/>
            <person name="Lundell T."/>
            <person name="Morin E."/>
            <person name="Murat C."/>
            <person name="Sun H."/>
            <person name="Tunlid A."/>
            <person name="Henrissat B."/>
            <person name="Grigoriev I.V."/>
            <person name="Hibbett D.S."/>
            <person name="Martin F."/>
            <person name="Nordberg H.P."/>
            <person name="Cantor M.N."/>
            <person name="Hua S.X."/>
        </authorList>
    </citation>
    <scope>NUCLEOTIDE SEQUENCE [LARGE SCALE GENOMIC DNA]</scope>
    <source>
        <strain evidence="2 3">UH-Slu-Lm8-n1</strain>
    </source>
</reference>
<accession>A0A0D0AJY0</accession>
<evidence type="ECO:0000313" key="3">
    <source>
        <dbReference type="Proteomes" id="UP000054485"/>
    </source>
</evidence>
<dbReference type="EMBL" id="KN835736">
    <property type="protein sequence ID" value="KIK34552.1"/>
    <property type="molecule type" value="Genomic_DNA"/>
</dbReference>
<dbReference type="InterPro" id="IPR040976">
    <property type="entry name" value="Pkinase_fungal"/>
</dbReference>
<feature type="non-terminal residue" evidence="2">
    <location>
        <position position="82"/>
    </location>
</feature>
<protein>
    <recommendedName>
        <fullName evidence="1">Fungal-type protein kinase domain-containing protein</fullName>
    </recommendedName>
</protein>
<dbReference type="InParanoid" id="A0A0D0AJY0"/>
<feature type="domain" description="Fungal-type protein kinase" evidence="1">
    <location>
        <begin position="14"/>
        <end position="80"/>
    </location>
</feature>
<dbReference type="Proteomes" id="UP000054485">
    <property type="component" value="Unassembled WGS sequence"/>
</dbReference>
<proteinExistence type="predicted"/>